<evidence type="ECO:0000256" key="1">
    <source>
        <dbReference type="ARBA" id="ARBA00004141"/>
    </source>
</evidence>
<name>A0A8J6LH11_TENMO</name>
<keyword evidence="9" id="KW-0325">Glycoprotein</keyword>
<keyword evidence="2" id="KW-0813">Transport</keyword>
<feature type="transmembrane region" description="Helical" evidence="11">
    <location>
        <begin position="232"/>
        <end position="252"/>
    </location>
</feature>
<keyword evidence="7" id="KW-0406">Ion transport</keyword>
<dbReference type="Pfam" id="PF00520">
    <property type="entry name" value="Ion_trans"/>
    <property type="match status" value="1"/>
</dbReference>
<reference evidence="13" key="1">
    <citation type="journal article" date="2020" name="J Insects Food Feed">
        <title>The yellow mealworm (Tenebrio molitor) genome: a resource for the emerging insects as food and feed industry.</title>
        <authorList>
            <person name="Eriksson T."/>
            <person name="Andere A."/>
            <person name="Kelstrup H."/>
            <person name="Emery V."/>
            <person name="Picard C."/>
        </authorList>
    </citation>
    <scope>NUCLEOTIDE SEQUENCE</scope>
    <source>
        <strain evidence="13">Stoneville</strain>
        <tissue evidence="13">Whole head</tissue>
    </source>
</reference>
<sequence>MAVAIDIYNVDYDVNFFQSLKLSVRNKTLERFLENSDIQDLAFAAAQLDEKDCLKILIDQGVNLSVPVRGQQTIMDAIFDRVSNPEKFFSEVLDSKVDLDESSSKQNKVYKLDFRLLRPEEDKQMAVISSLFVATTDTTRIEILQHPLFEIYLQHKWSKVIYLFYLWIALHVVSVACMTAYVSLLTYDIGYHDEALAVIRYIMVVVAPTLFIYGIIQCLVLRPFRFRRYEMWINFGSTILVLVVLGMEAWSGYGARVQAEMPNWVLHMTSAAILLLWIELMMLIGRLPKYGYYAVMFGVVLKNVVKVLLACLCLVIGFALSFSIQFYHKEEFSDPWRALVKTVAMMMGEFDYVDIFHNRNYVQSSSPVSRVTFLVFVILTSIVLMNLMIDVLFEIVQSRKIKNLHSDN</sequence>
<evidence type="ECO:0000256" key="7">
    <source>
        <dbReference type="ARBA" id="ARBA00023065"/>
    </source>
</evidence>
<dbReference type="Gene3D" id="1.10.287.70">
    <property type="match status" value="1"/>
</dbReference>
<accession>A0A8J6LH11</accession>
<evidence type="ECO:0000313" key="13">
    <source>
        <dbReference type="EMBL" id="KAH0822414.1"/>
    </source>
</evidence>
<dbReference type="EMBL" id="JABDTM020002426">
    <property type="protein sequence ID" value="KAH0822414.1"/>
    <property type="molecule type" value="Genomic_DNA"/>
</dbReference>
<dbReference type="InterPro" id="IPR005821">
    <property type="entry name" value="Ion_trans_dom"/>
</dbReference>
<evidence type="ECO:0000256" key="2">
    <source>
        <dbReference type="ARBA" id="ARBA00022448"/>
    </source>
</evidence>
<keyword evidence="3 11" id="KW-0812">Transmembrane</keyword>
<dbReference type="InterPro" id="IPR052076">
    <property type="entry name" value="TRP_cation_channel"/>
</dbReference>
<evidence type="ECO:0000256" key="10">
    <source>
        <dbReference type="ARBA" id="ARBA00023303"/>
    </source>
</evidence>
<gene>
    <name evidence="13" type="ORF">GEV33_000377</name>
</gene>
<feature type="transmembrane region" description="Helical" evidence="11">
    <location>
        <begin position="371"/>
        <end position="393"/>
    </location>
</feature>
<feature type="transmembrane region" description="Helical" evidence="11">
    <location>
        <begin position="198"/>
        <end position="220"/>
    </location>
</feature>
<keyword evidence="4" id="KW-0677">Repeat</keyword>
<feature type="transmembrane region" description="Helical" evidence="11">
    <location>
        <begin position="162"/>
        <end position="186"/>
    </location>
</feature>
<keyword evidence="14" id="KW-1185">Reference proteome</keyword>
<dbReference type="AlphaFoldDB" id="A0A8J6LH11"/>
<feature type="transmembrane region" description="Helical" evidence="11">
    <location>
        <begin position="304"/>
        <end position="327"/>
    </location>
</feature>
<keyword evidence="10" id="KW-0407">Ion channel</keyword>
<organism evidence="13 14">
    <name type="scientific">Tenebrio molitor</name>
    <name type="common">Yellow mealworm beetle</name>
    <dbReference type="NCBI Taxonomy" id="7067"/>
    <lineage>
        <taxon>Eukaryota</taxon>
        <taxon>Metazoa</taxon>
        <taxon>Ecdysozoa</taxon>
        <taxon>Arthropoda</taxon>
        <taxon>Hexapoda</taxon>
        <taxon>Insecta</taxon>
        <taxon>Pterygota</taxon>
        <taxon>Neoptera</taxon>
        <taxon>Endopterygota</taxon>
        <taxon>Coleoptera</taxon>
        <taxon>Polyphaga</taxon>
        <taxon>Cucujiformia</taxon>
        <taxon>Tenebrionidae</taxon>
        <taxon>Tenebrio</taxon>
    </lineage>
</organism>
<dbReference type="PANTHER" id="PTHR47143:SF1">
    <property type="entry name" value="ION_TRANS DOMAIN-CONTAINING PROTEIN"/>
    <property type="match status" value="1"/>
</dbReference>
<evidence type="ECO:0000259" key="12">
    <source>
        <dbReference type="Pfam" id="PF00520"/>
    </source>
</evidence>
<evidence type="ECO:0000256" key="5">
    <source>
        <dbReference type="ARBA" id="ARBA00022989"/>
    </source>
</evidence>
<proteinExistence type="predicted"/>
<evidence type="ECO:0000256" key="3">
    <source>
        <dbReference type="ARBA" id="ARBA00022692"/>
    </source>
</evidence>
<dbReference type="Proteomes" id="UP000719412">
    <property type="component" value="Unassembled WGS sequence"/>
</dbReference>
<feature type="domain" description="Ion transport" evidence="12">
    <location>
        <begin position="163"/>
        <end position="399"/>
    </location>
</feature>
<keyword evidence="6" id="KW-0040">ANK repeat</keyword>
<dbReference type="PANTHER" id="PTHR47143">
    <property type="entry name" value="TRANSIENT RECEPTOR POTENTIAL CATION CHANNEL PROTEIN PAINLESS"/>
    <property type="match status" value="1"/>
</dbReference>
<dbReference type="GO" id="GO:0005216">
    <property type="term" value="F:monoatomic ion channel activity"/>
    <property type="evidence" value="ECO:0007669"/>
    <property type="project" value="InterPro"/>
</dbReference>
<evidence type="ECO:0000256" key="9">
    <source>
        <dbReference type="ARBA" id="ARBA00023180"/>
    </source>
</evidence>
<keyword evidence="5 11" id="KW-1133">Transmembrane helix</keyword>
<comment type="caution">
    <text evidence="13">The sequence shown here is derived from an EMBL/GenBank/DDBJ whole genome shotgun (WGS) entry which is preliminary data.</text>
</comment>
<evidence type="ECO:0000256" key="6">
    <source>
        <dbReference type="ARBA" id="ARBA00023043"/>
    </source>
</evidence>
<evidence type="ECO:0000313" key="14">
    <source>
        <dbReference type="Proteomes" id="UP000719412"/>
    </source>
</evidence>
<feature type="transmembrane region" description="Helical" evidence="11">
    <location>
        <begin position="264"/>
        <end position="284"/>
    </location>
</feature>
<reference evidence="13" key="2">
    <citation type="submission" date="2021-08" db="EMBL/GenBank/DDBJ databases">
        <authorList>
            <person name="Eriksson T."/>
        </authorList>
    </citation>
    <scope>NUCLEOTIDE SEQUENCE</scope>
    <source>
        <strain evidence="13">Stoneville</strain>
        <tissue evidence="13">Whole head</tissue>
    </source>
</reference>
<evidence type="ECO:0000256" key="8">
    <source>
        <dbReference type="ARBA" id="ARBA00023136"/>
    </source>
</evidence>
<comment type="subcellular location">
    <subcellularLocation>
        <location evidence="1">Membrane</location>
        <topology evidence="1">Multi-pass membrane protein</topology>
    </subcellularLocation>
</comment>
<evidence type="ECO:0000256" key="11">
    <source>
        <dbReference type="SAM" id="Phobius"/>
    </source>
</evidence>
<evidence type="ECO:0000256" key="4">
    <source>
        <dbReference type="ARBA" id="ARBA00022737"/>
    </source>
</evidence>
<protein>
    <recommendedName>
        <fullName evidence="12">Ion transport domain-containing protein</fullName>
    </recommendedName>
</protein>
<keyword evidence="8 11" id="KW-0472">Membrane</keyword>
<dbReference type="GO" id="GO:1902495">
    <property type="term" value="C:transmembrane transporter complex"/>
    <property type="evidence" value="ECO:0007669"/>
    <property type="project" value="TreeGrafter"/>
</dbReference>